<dbReference type="EMBL" id="JBBXMP010000024">
    <property type="protein sequence ID" value="KAL0067638.1"/>
    <property type="molecule type" value="Genomic_DNA"/>
</dbReference>
<accession>A0ABR3A3N9</accession>
<evidence type="ECO:0000313" key="2">
    <source>
        <dbReference type="Proteomes" id="UP001437256"/>
    </source>
</evidence>
<reference evidence="1 2" key="1">
    <citation type="submission" date="2024-05" db="EMBL/GenBank/DDBJ databases">
        <title>A draft genome resource for the thread blight pathogen Marasmius tenuissimus strain MS-2.</title>
        <authorList>
            <person name="Yulfo-Soto G.E."/>
            <person name="Baruah I.K."/>
            <person name="Amoako-Attah I."/>
            <person name="Bukari Y."/>
            <person name="Meinhardt L.W."/>
            <person name="Bailey B.A."/>
            <person name="Cohen S.P."/>
        </authorList>
    </citation>
    <scope>NUCLEOTIDE SEQUENCE [LARGE SCALE GENOMIC DNA]</scope>
    <source>
        <strain evidence="1 2">MS-2</strain>
    </source>
</reference>
<evidence type="ECO:0000313" key="1">
    <source>
        <dbReference type="EMBL" id="KAL0067638.1"/>
    </source>
</evidence>
<sequence length="301" mass="33875">MSSTSHFFSADSARRHLSLVLFSASQTIPPLPSTFLQTGYNSLPTGSAVSFPQSLRSLSVCISTEFNPTRDSSTLSSILRRAARGFSPLTEVDVLVTSGQWRKSDDLSHQLLEWLRNMPQEIRHFRLVTSCPSVRTEVIYAGRRVKTIAAVPFDLVSNEILESLSQLPHLEHLEFGRRLMSPLHPYNPERSLAALRLHLWSFGYVKSVSVSLLLGDVLSPTLRAISALPECRSLEFTEWVPAVTYSQPERQEIVRSIRIGLAGFHHLRTLIIPSKTLRESLREVLGTLRDLEEVITSENRM</sequence>
<proteinExistence type="predicted"/>
<dbReference type="Proteomes" id="UP001437256">
    <property type="component" value="Unassembled WGS sequence"/>
</dbReference>
<gene>
    <name evidence="1" type="ORF">AAF712_005353</name>
</gene>
<name>A0ABR3A3N9_9AGAR</name>
<organism evidence="1 2">
    <name type="scientific">Marasmius tenuissimus</name>
    <dbReference type="NCBI Taxonomy" id="585030"/>
    <lineage>
        <taxon>Eukaryota</taxon>
        <taxon>Fungi</taxon>
        <taxon>Dikarya</taxon>
        <taxon>Basidiomycota</taxon>
        <taxon>Agaricomycotina</taxon>
        <taxon>Agaricomycetes</taxon>
        <taxon>Agaricomycetidae</taxon>
        <taxon>Agaricales</taxon>
        <taxon>Marasmiineae</taxon>
        <taxon>Marasmiaceae</taxon>
        <taxon>Marasmius</taxon>
    </lineage>
</organism>
<keyword evidence="2" id="KW-1185">Reference proteome</keyword>
<comment type="caution">
    <text evidence="1">The sequence shown here is derived from an EMBL/GenBank/DDBJ whole genome shotgun (WGS) entry which is preliminary data.</text>
</comment>
<protein>
    <submittedName>
        <fullName evidence="1">Uncharacterized protein</fullName>
    </submittedName>
</protein>